<evidence type="ECO:0000313" key="3">
    <source>
        <dbReference type="Proteomes" id="UP000183461"/>
    </source>
</evidence>
<feature type="domain" description="GGDEF" evidence="1">
    <location>
        <begin position="444"/>
        <end position="570"/>
    </location>
</feature>
<reference evidence="2 3" key="1">
    <citation type="submission" date="2016-11" db="EMBL/GenBank/DDBJ databases">
        <authorList>
            <person name="Jaros S."/>
            <person name="Januszkiewicz K."/>
            <person name="Wedrychowicz H."/>
        </authorList>
    </citation>
    <scope>NUCLEOTIDE SEQUENCE [LARGE SCALE GENOMIC DNA]</scope>
    <source>
        <strain evidence="2 3">YL228</strain>
    </source>
</reference>
<dbReference type="SMART" id="SM00267">
    <property type="entry name" value="GGDEF"/>
    <property type="match status" value="1"/>
</dbReference>
<dbReference type="Gene3D" id="3.30.70.270">
    <property type="match status" value="1"/>
</dbReference>
<gene>
    <name evidence="2" type="ORF">SAMN02910280_2473</name>
</gene>
<dbReference type="PROSITE" id="PS50887">
    <property type="entry name" value="GGDEF"/>
    <property type="match status" value="1"/>
</dbReference>
<dbReference type="EMBL" id="FPIP01000007">
    <property type="protein sequence ID" value="SFW42493.1"/>
    <property type="molecule type" value="Genomic_DNA"/>
</dbReference>
<dbReference type="Pfam" id="PF00990">
    <property type="entry name" value="GGDEF"/>
    <property type="match status" value="1"/>
</dbReference>
<dbReference type="GO" id="GO:0052621">
    <property type="term" value="F:diguanylate cyclase activity"/>
    <property type="evidence" value="ECO:0007669"/>
    <property type="project" value="TreeGrafter"/>
</dbReference>
<dbReference type="AlphaFoldDB" id="A0A1K1P4W3"/>
<organism evidence="2 3">
    <name type="scientific">Ruminococcus flavefaciens</name>
    <dbReference type="NCBI Taxonomy" id="1265"/>
    <lineage>
        <taxon>Bacteria</taxon>
        <taxon>Bacillati</taxon>
        <taxon>Bacillota</taxon>
        <taxon>Clostridia</taxon>
        <taxon>Eubacteriales</taxon>
        <taxon>Oscillospiraceae</taxon>
        <taxon>Ruminococcus</taxon>
    </lineage>
</organism>
<name>A0A1K1P4W3_RUMFL</name>
<accession>A0A1K1P4W3</accession>
<evidence type="ECO:0000313" key="2">
    <source>
        <dbReference type="EMBL" id="SFW42493.1"/>
    </source>
</evidence>
<protein>
    <submittedName>
        <fullName evidence="2">Diguanylate cyclase (GGDEF) domain-containing protein</fullName>
    </submittedName>
</protein>
<dbReference type="NCBIfam" id="TIGR00254">
    <property type="entry name" value="GGDEF"/>
    <property type="match status" value="1"/>
</dbReference>
<dbReference type="SUPFAM" id="SSF55073">
    <property type="entry name" value="Nucleotide cyclase"/>
    <property type="match status" value="1"/>
</dbReference>
<dbReference type="Proteomes" id="UP000183461">
    <property type="component" value="Unassembled WGS sequence"/>
</dbReference>
<proteinExistence type="predicted"/>
<evidence type="ECO:0000259" key="1">
    <source>
        <dbReference type="PROSITE" id="PS50887"/>
    </source>
</evidence>
<dbReference type="InterPro" id="IPR043128">
    <property type="entry name" value="Rev_trsase/Diguanyl_cyclase"/>
</dbReference>
<sequence>MKKHDKTPISFARLALALANDYCSIYVINAEDDSYVEYSPSGDDKELVQVSSGKNFYEDLPQNCRELVYKEDQEYFLETFKKSNVLKALENGRSFSLTYRLVIDGVPRYFFLKTIRSDDRSIVIGVRDIDAEKRKELENEKNSRAYAEIAKSLASLFEIIYHIDIETGNYTEYSSSESFSKQGFGRSGNDFFERAKEDMKRVIHPDDRENIINKLERNVLLKALRKKGTVSLTYQQLVDNEYHYVNLLAFIQKADKEHIVVGVRNIDAEKSREAQSQTFSDIALALAKRYEVIYLVNIVTNEYTEYSASENYRKLKVGTTGKDFFAESQMNMKRDIYEPDLHMMSTVMQKENLMKGISTYGKVPVNYRLMLDGRPQYVSLYAVRPQDDSDHIIIAVANIDEAMQKEFAYQDMANKDSLTGVKNKRAYAQAEAELDDYIAKCTQPPFSVVVCDINGLKEVNDTKGHNAGDAFIRNACSIICNIFKHSPVFRIGGDEFAVIMKGSDYDERTHLMAELNKVLEANKHNGMVILAAGISDFDPDMDMRVQDVFERADNLMYDNKKICKALGDNK</sequence>
<dbReference type="PANTHER" id="PTHR45138">
    <property type="entry name" value="REGULATORY COMPONENTS OF SENSORY TRANSDUCTION SYSTEM"/>
    <property type="match status" value="1"/>
</dbReference>
<dbReference type="PANTHER" id="PTHR45138:SF9">
    <property type="entry name" value="DIGUANYLATE CYCLASE DGCM-RELATED"/>
    <property type="match status" value="1"/>
</dbReference>
<dbReference type="Gene3D" id="3.30.450.20">
    <property type="entry name" value="PAS domain"/>
    <property type="match status" value="1"/>
</dbReference>
<dbReference type="InterPro" id="IPR000160">
    <property type="entry name" value="GGDEF_dom"/>
</dbReference>
<dbReference type="InterPro" id="IPR029787">
    <property type="entry name" value="Nucleotide_cyclase"/>
</dbReference>
<dbReference type="RefSeq" id="WP_072300710.1">
    <property type="nucleotide sequence ID" value="NZ_FPIP01000007.1"/>
</dbReference>
<dbReference type="InterPro" id="IPR050469">
    <property type="entry name" value="Diguanylate_Cyclase"/>
</dbReference>
<dbReference type="CDD" id="cd01949">
    <property type="entry name" value="GGDEF"/>
    <property type="match status" value="1"/>
</dbReference>